<dbReference type="InterPro" id="IPR013977">
    <property type="entry name" value="GcvT_C"/>
</dbReference>
<evidence type="ECO:0000256" key="4">
    <source>
        <dbReference type="ARBA" id="ARBA00022679"/>
    </source>
</evidence>
<dbReference type="NCBIfam" id="TIGR00528">
    <property type="entry name" value="gcvT"/>
    <property type="match status" value="1"/>
</dbReference>
<evidence type="ECO:0000256" key="5">
    <source>
        <dbReference type="ARBA" id="ARBA00031395"/>
    </source>
</evidence>
<dbReference type="PANTHER" id="PTHR43757:SF2">
    <property type="entry name" value="AMINOMETHYLTRANSFERASE, MITOCHONDRIAL"/>
    <property type="match status" value="1"/>
</dbReference>
<dbReference type="GO" id="GO:0005960">
    <property type="term" value="C:glycine cleavage complex"/>
    <property type="evidence" value="ECO:0007669"/>
    <property type="project" value="InterPro"/>
</dbReference>
<comment type="function">
    <text evidence="7">The glycine cleavage system catalyzes the degradation of glycine.</text>
</comment>
<dbReference type="InterPro" id="IPR022903">
    <property type="entry name" value="GcvT_bac"/>
</dbReference>
<dbReference type="GO" id="GO:0019464">
    <property type="term" value="P:glycine decarboxylation via glycine cleavage system"/>
    <property type="evidence" value="ECO:0007669"/>
    <property type="project" value="UniProtKB-UniRule"/>
</dbReference>
<comment type="similarity">
    <text evidence="1 7">Belongs to the GcvT family.</text>
</comment>
<name>A0A831TEL4_9BACT</name>
<organism evidence="11">
    <name type="scientific">Thermorudis peleae</name>
    <dbReference type="NCBI Taxonomy" id="1382356"/>
    <lineage>
        <taxon>Bacteria</taxon>
        <taxon>Pseudomonadati</taxon>
        <taxon>Thermomicrobiota</taxon>
        <taxon>Thermomicrobia</taxon>
        <taxon>Thermomicrobia incertae sedis</taxon>
        <taxon>Thermorudis</taxon>
    </lineage>
</organism>
<dbReference type="Pfam" id="PF01571">
    <property type="entry name" value="GCV_T"/>
    <property type="match status" value="1"/>
</dbReference>
<keyword evidence="4 7" id="KW-0808">Transferase</keyword>
<dbReference type="Pfam" id="PF08669">
    <property type="entry name" value="GCV_T_C"/>
    <property type="match status" value="1"/>
</dbReference>
<evidence type="ECO:0000256" key="2">
    <source>
        <dbReference type="ARBA" id="ARBA00012616"/>
    </source>
</evidence>
<dbReference type="EMBL" id="DSIY01000090">
    <property type="protein sequence ID" value="HEG90590.1"/>
    <property type="molecule type" value="Genomic_DNA"/>
</dbReference>
<dbReference type="NCBIfam" id="NF001567">
    <property type="entry name" value="PRK00389.1"/>
    <property type="match status" value="1"/>
</dbReference>
<sequence length="370" mass="40967">MTELKRTPLAERHQQLGARMIEFAGWYMPVQYKGIIVEHQTVRTIAGLFDLGHMGQVEVGGPDAQEFLQYVSPNDVARLRPGEAQYSMLLYPNGGVVDDILIYNRPTGDGYFVVVNAANTEKDVAWLNEQRTQRSDLKVDVIDVSDRTGMLAIQGPQAEAILQRLTRADLSEVEYFHAIETDVAGVPAMVARTGYTGEDGFELYFPIEHAVVLWDRLLEAGTPDGMLPIGLGARDTLRLEACLPLYGNELSAEITPLEAGLSWVVKFDKGDFIGREALLRQRSEGIPRKLVGFKMVERGGVPRSHCEVQVEGKTVGFVTSGTTSPTLRENIGLALVAREYAGVGRPLNIVIRGRPVRAEQVKTPFYKRAR</sequence>
<feature type="binding site" evidence="8">
    <location>
        <position position="202"/>
    </location>
    <ligand>
        <name>substrate</name>
    </ligand>
</feature>
<dbReference type="Gene3D" id="2.40.30.110">
    <property type="entry name" value="Aminomethyltransferase beta-barrel domains"/>
    <property type="match status" value="1"/>
</dbReference>
<dbReference type="GO" id="GO:0005829">
    <property type="term" value="C:cytosol"/>
    <property type="evidence" value="ECO:0007669"/>
    <property type="project" value="TreeGrafter"/>
</dbReference>
<evidence type="ECO:0000259" key="9">
    <source>
        <dbReference type="Pfam" id="PF01571"/>
    </source>
</evidence>
<dbReference type="HAMAP" id="MF_00259">
    <property type="entry name" value="GcvT"/>
    <property type="match status" value="1"/>
</dbReference>
<gene>
    <name evidence="7 11" type="primary">gcvT</name>
    <name evidence="11" type="ORF">ENP34_03985</name>
</gene>
<proteinExistence type="inferred from homology"/>
<dbReference type="PIRSF" id="PIRSF006487">
    <property type="entry name" value="GcvT"/>
    <property type="match status" value="1"/>
</dbReference>
<evidence type="ECO:0000313" key="11">
    <source>
        <dbReference type="EMBL" id="HEG90590.1"/>
    </source>
</evidence>
<keyword evidence="11" id="KW-0489">Methyltransferase</keyword>
<evidence type="ECO:0000256" key="1">
    <source>
        <dbReference type="ARBA" id="ARBA00008609"/>
    </source>
</evidence>
<dbReference type="AlphaFoldDB" id="A0A831TEL4"/>
<dbReference type="InterPro" id="IPR006222">
    <property type="entry name" value="GCVT_N"/>
</dbReference>
<comment type="catalytic activity">
    <reaction evidence="6 7">
        <text>N(6)-[(R)-S(8)-aminomethyldihydrolipoyl]-L-lysyl-[protein] + (6S)-5,6,7,8-tetrahydrofolate = N(6)-[(R)-dihydrolipoyl]-L-lysyl-[protein] + (6R)-5,10-methylene-5,6,7,8-tetrahydrofolate + NH4(+)</text>
        <dbReference type="Rhea" id="RHEA:16945"/>
        <dbReference type="Rhea" id="RHEA-COMP:10475"/>
        <dbReference type="Rhea" id="RHEA-COMP:10492"/>
        <dbReference type="ChEBI" id="CHEBI:15636"/>
        <dbReference type="ChEBI" id="CHEBI:28938"/>
        <dbReference type="ChEBI" id="CHEBI:57453"/>
        <dbReference type="ChEBI" id="CHEBI:83100"/>
        <dbReference type="ChEBI" id="CHEBI:83143"/>
        <dbReference type="EC" id="2.1.2.10"/>
    </reaction>
</comment>
<evidence type="ECO:0000256" key="3">
    <source>
        <dbReference type="ARBA" id="ARBA00022576"/>
    </source>
</evidence>
<reference evidence="11" key="1">
    <citation type="journal article" date="2020" name="mSystems">
        <title>Genome- and Community-Level Interaction Insights into Carbon Utilization and Element Cycling Functions of Hydrothermarchaeota in Hydrothermal Sediment.</title>
        <authorList>
            <person name="Zhou Z."/>
            <person name="Liu Y."/>
            <person name="Xu W."/>
            <person name="Pan J."/>
            <person name="Luo Z.H."/>
            <person name="Li M."/>
        </authorList>
    </citation>
    <scope>NUCLEOTIDE SEQUENCE [LARGE SCALE GENOMIC DNA]</scope>
    <source>
        <strain evidence="11">SpSt-210</strain>
    </source>
</reference>
<comment type="caution">
    <text evidence="11">The sequence shown here is derived from an EMBL/GenBank/DDBJ whole genome shotgun (WGS) entry which is preliminary data.</text>
</comment>
<dbReference type="InterPro" id="IPR027266">
    <property type="entry name" value="TrmE/GcvT-like"/>
</dbReference>
<evidence type="ECO:0000256" key="7">
    <source>
        <dbReference type="HAMAP-Rule" id="MF_00259"/>
    </source>
</evidence>
<dbReference type="FunFam" id="3.30.70.1400:FF:000001">
    <property type="entry name" value="Aminomethyltransferase"/>
    <property type="match status" value="1"/>
</dbReference>
<dbReference type="FunFam" id="4.10.1250.10:FF:000001">
    <property type="entry name" value="Aminomethyltransferase"/>
    <property type="match status" value="1"/>
</dbReference>
<dbReference type="Gene3D" id="3.30.70.1400">
    <property type="entry name" value="Aminomethyltransferase beta-barrel domains"/>
    <property type="match status" value="1"/>
</dbReference>
<feature type="domain" description="GCVT N-terminal" evidence="9">
    <location>
        <begin position="10"/>
        <end position="269"/>
    </location>
</feature>
<evidence type="ECO:0000256" key="6">
    <source>
        <dbReference type="ARBA" id="ARBA00047665"/>
    </source>
</evidence>
<dbReference type="SUPFAM" id="SSF103025">
    <property type="entry name" value="Folate-binding domain"/>
    <property type="match status" value="1"/>
</dbReference>
<dbReference type="InterPro" id="IPR006223">
    <property type="entry name" value="GcvT"/>
</dbReference>
<dbReference type="Gene3D" id="4.10.1250.10">
    <property type="entry name" value="Aminomethyltransferase fragment"/>
    <property type="match status" value="1"/>
</dbReference>
<dbReference type="PANTHER" id="PTHR43757">
    <property type="entry name" value="AMINOMETHYLTRANSFERASE"/>
    <property type="match status" value="1"/>
</dbReference>
<dbReference type="GO" id="GO:0008483">
    <property type="term" value="F:transaminase activity"/>
    <property type="evidence" value="ECO:0007669"/>
    <property type="project" value="UniProtKB-KW"/>
</dbReference>
<evidence type="ECO:0000259" key="10">
    <source>
        <dbReference type="Pfam" id="PF08669"/>
    </source>
</evidence>
<accession>A0A831TEL4</accession>
<comment type="subunit">
    <text evidence="7">The glycine cleavage system is composed of four proteins: P, T, L and H.</text>
</comment>
<keyword evidence="3 7" id="KW-0032">Aminotransferase</keyword>
<dbReference type="SUPFAM" id="SSF101790">
    <property type="entry name" value="Aminomethyltransferase beta-barrel domain"/>
    <property type="match status" value="1"/>
</dbReference>
<dbReference type="InterPro" id="IPR029043">
    <property type="entry name" value="GcvT/YgfZ_C"/>
</dbReference>
<dbReference type="EC" id="2.1.2.10" evidence="2 7"/>
<dbReference type="InterPro" id="IPR028896">
    <property type="entry name" value="GcvT/YgfZ/DmdA"/>
</dbReference>
<evidence type="ECO:0000256" key="8">
    <source>
        <dbReference type="PIRSR" id="PIRSR006487-1"/>
    </source>
</evidence>
<dbReference type="GO" id="GO:0008168">
    <property type="term" value="F:methyltransferase activity"/>
    <property type="evidence" value="ECO:0007669"/>
    <property type="project" value="UniProtKB-KW"/>
</dbReference>
<protein>
    <recommendedName>
        <fullName evidence="2 7">Aminomethyltransferase</fullName>
        <ecNumber evidence="2 7">2.1.2.10</ecNumber>
    </recommendedName>
    <alternativeName>
        <fullName evidence="5 7">Glycine cleavage system T protein</fullName>
    </alternativeName>
</protein>
<dbReference type="FunFam" id="2.40.30.110:FF:000003">
    <property type="entry name" value="Aminomethyltransferase"/>
    <property type="match status" value="1"/>
</dbReference>
<dbReference type="GO" id="GO:0032259">
    <property type="term" value="P:methylation"/>
    <property type="evidence" value="ECO:0007669"/>
    <property type="project" value="UniProtKB-KW"/>
</dbReference>
<dbReference type="Gene3D" id="3.30.1360.120">
    <property type="entry name" value="Probable tRNA modification gtpase trme, domain 1"/>
    <property type="match status" value="1"/>
</dbReference>
<dbReference type="GO" id="GO:0004047">
    <property type="term" value="F:aminomethyltransferase activity"/>
    <property type="evidence" value="ECO:0007669"/>
    <property type="project" value="UniProtKB-UniRule"/>
</dbReference>
<feature type="domain" description="Aminomethyltransferase C-terminal" evidence="10">
    <location>
        <begin position="288"/>
        <end position="367"/>
    </location>
</feature>